<dbReference type="Gene3D" id="3.30.450.90">
    <property type="match status" value="1"/>
</dbReference>
<proteinExistence type="inferred from homology"/>
<dbReference type="Proteomes" id="UP000030355">
    <property type="component" value="Unassembled WGS sequence"/>
</dbReference>
<accession>A0A0A2A1K6</accession>
<dbReference type="CDD" id="cd01129">
    <property type="entry name" value="PulE-GspE-like"/>
    <property type="match status" value="1"/>
</dbReference>
<dbReference type="AlphaFoldDB" id="A0A0A2A1K6"/>
<dbReference type="InterPro" id="IPR001482">
    <property type="entry name" value="T2SS/T4SS_dom"/>
</dbReference>
<evidence type="ECO:0000313" key="5">
    <source>
        <dbReference type="EMBL" id="KGF95762.1"/>
    </source>
</evidence>
<evidence type="ECO:0000256" key="3">
    <source>
        <dbReference type="ARBA" id="ARBA00022840"/>
    </source>
</evidence>
<dbReference type="PANTHER" id="PTHR30258">
    <property type="entry name" value="TYPE II SECRETION SYSTEM PROTEIN GSPE-RELATED"/>
    <property type="match status" value="1"/>
</dbReference>
<keyword evidence="3" id="KW-0067">ATP-binding</keyword>
<gene>
    <name evidence="5" type="ORF">EU95_1063</name>
</gene>
<dbReference type="EMBL" id="JNAL01000012">
    <property type="protein sequence ID" value="KGF95762.1"/>
    <property type="molecule type" value="Genomic_DNA"/>
</dbReference>
<dbReference type="PANTHER" id="PTHR30258:SF1">
    <property type="entry name" value="PROTEIN TRANSPORT PROTEIN HOFB HOMOLOG"/>
    <property type="match status" value="1"/>
</dbReference>
<organism evidence="5 6">
    <name type="scientific">Prochlorococcus marinus str. MIT 9201</name>
    <dbReference type="NCBI Taxonomy" id="93057"/>
    <lineage>
        <taxon>Bacteria</taxon>
        <taxon>Bacillati</taxon>
        <taxon>Cyanobacteriota</taxon>
        <taxon>Cyanophyceae</taxon>
        <taxon>Synechococcales</taxon>
        <taxon>Prochlorococcaceae</taxon>
        <taxon>Prochlorococcus</taxon>
    </lineage>
</organism>
<dbReference type="InterPro" id="IPR003593">
    <property type="entry name" value="AAA+_ATPase"/>
</dbReference>
<evidence type="ECO:0000259" key="4">
    <source>
        <dbReference type="SMART" id="SM00382"/>
    </source>
</evidence>
<name>A0A0A2A1K6_PROMR</name>
<comment type="caution">
    <text evidence="5">The sequence shown here is derived from an EMBL/GenBank/DDBJ whole genome shotgun (WGS) entry which is preliminary data.</text>
</comment>
<dbReference type="STRING" id="93057.EU95_1063"/>
<dbReference type="SUPFAM" id="SSF52540">
    <property type="entry name" value="P-loop containing nucleoside triphosphate hydrolases"/>
    <property type="match status" value="1"/>
</dbReference>
<dbReference type="GO" id="GO:0005886">
    <property type="term" value="C:plasma membrane"/>
    <property type="evidence" value="ECO:0007669"/>
    <property type="project" value="TreeGrafter"/>
</dbReference>
<sequence>MAENRYTPTSVRKLVDKFFSLQWCRDNFVVPLYEETSLPMKEGVIKIAIANYSYLGTIASPIKERLSQSGFKCEFVERSQEEIQEILDLASEERFISGDSIEISQFDEDAVIEAFKDTTDNEDSVIGGIEFDDAQIEQTIEEEDLEDEMMQSKIQKAAGKILIHSVKSNFSDIHIEPNSEQYKIRVRNDGVMQKLMTIPRQSGIQLVSCLKTMTNEMDVAEKRASQDGKILRKFQGNRLEFRCSTVPSKHGEKMVLRILKSDTETLKLDTLIHIEDVRKNFRKIMNSTNGIVIVSGPTGSGKSTTLAAALREKDNGETNIITAEDPVEYEMGGDITQVQVNRAKGQTFATILRTFLRQDPDVILIGETRDPETAESSMDAAETGHLVFTTLHANSSSSSLTRLLDMEVPKYKLNASVRGILAQRLLRRVCTGCSIERPISESEAAKFNIKKNTPIKYANALSPEEKAQRKRENTLCQKCQGSGYHQRIGTYELLVVDGKIQSAISQGLTDKEIENLAVNENSMLTLTQYGVELVKDHLTTLSEVIRVCKSD</sequence>
<keyword evidence="2" id="KW-0547">Nucleotide-binding</keyword>
<evidence type="ECO:0000256" key="2">
    <source>
        <dbReference type="ARBA" id="ARBA00022741"/>
    </source>
</evidence>
<dbReference type="eggNOG" id="COG2804">
    <property type="taxonomic scope" value="Bacteria"/>
</dbReference>
<dbReference type="Gene3D" id="3.40.50.300">
    <property type="entry name" value="P-loop containing nucleotide triphosphate hydrolases"/>
    <property type="match status" value="1"/>
</dbReference>
<dbReference type="GO" id="GO:0016887">
    <property type="term" value="F:ATP hydrolysis activity"/>
    <property type="evidence" value="ECO:0007669"/>
    <property type="project" value="TreeGrafter"/>
</dbReference>
<evidence type="ECO:0000313" key="6">
    <source>
        <dbReference type="Proteomes" id="UP000030355"/>
    </source>
</evidence>
<comment type="similarity">
    <text evidence="1">Belongs to the GSP E family.</text>
</comment>
<protein>
    <submittedName>
        <fullName evidence="5">Type IV fimbrial assembly</fullName>
    </submittedName>
</protein>
<dbReference type="Pfam" id="PF00437">
    <property type="entry name" value="T2SSE"/>
    <property type="match status" value="1"/>
</dbReference>
<feature type="domain" description="AAA+ ATPase" evidence="4">
    <location>
        <begin position="288"/>
        <end position="414"/>
    </location>
</feature>
<dbReference type="OrthoDB" id="568371at2"/>
<evidence type="ECO:0000256" key="1">
    <source>
        <dbReference type="ARBA" id="ARBA00006611"/>
    </source>
</evidence>
<reference evidence="6" key="1">
    <citation type="journal article" date="2014" name="Sci. Data">
        <title>Genomes of diverse isolates of the marine cyanobacterium Prochlorococcus.</title>
        <authorList>
            <person name="Biller S."/>
            <person name="Berube P."/>
            <person name="Thompson J."/>
            <person name="Kelly L."/>
            <person name="Roggensack S."/>
            <person name="Awad L."/>
            <person name="Roache-Johnson K."/>
            <person name="Ding H."/>
            <person name="Giovannoni S.J."/>
            <person name="Moore L.R."/>
            <person name="Chisholm S.W."/>
        </authorList>
    </citation>
    <scope>NUCLEOTIDE SEQUENCE [LARGE SCALE GENOMIC DNA]</scope>
    <source>
        <strain evidence="6">MIT 9201</strain>
    </source>
</reference>
<dbReference type="RefSeq" id="WP_032522212.1">
    <property type="nucleotide sequence ID" value="NZ_CP138977.1"/>
</dbReference>
<dbReference type="SMART" id="SM00382">
    <property type="entry name" value="AAA"/>
    <property type="match status" value="1"/>
</dbReference>
<dbReference type="InterPro" id="IPR027417">
    <property type="entry name" value="P-loop_NTPase"/>
</dbReference>
<dbReference type="GO" id="GO:0005524">
    <property type="term" value="F:ATP binding"/>
    <property type="evidence" value="ECO:0007669"/>
    <property type="project" value="UniProtKB-KW"/>
</dbReference>